<protein>
    <submittedName>
        <fullName evidence="1">Uncharacterized protein</fullName>
    </submittedName>
</protein>
<reference evidence="1" key="1">
    <citation type="journal article" date="2023" name="G3 (Bethesda)">
        <title>A reference genome for the long-term kleptoplast-retaining sea slug Elysia crispata morphotype clarki.</title>
        <authorList>
            <person name="Eastman K.E."/>
            <person name="Pendleton A.L."/>
            <person name="Shaikh M.A."/>
            <person name="Suttiyut T."/>
            <person name="Ogas R."/>
            <person name="Tomko P."/>
            <person name="Gavelis G."/>
            <person name="Widhalm J.R."/>
            <person name="Wisecaver J.H."/>
        </authorList>
    </citation>
    <scope>NUCLEOTIDE SEQUENCE</scope>
    <source>
        <strain evidence="1">ECLA1</strain>
    </source>
</reference>
<organism evidence="1 2">
    <name type="scientific">Elysia crispata</name>
    <name type="common">lettuce slug</name>
    <dbReference type="NCBI Taxonomy" id="231223"/>
    <lineage>
        <taxon>Eukaryota</taxon>
        <taxon>Metazoa</taxon>
        <taxon>Spiralia</taxon>
        <taxon>Lophotrochozoa</taxon>
        <taxon>Mollusca</taxon>
        <taxon>Gastropoda</taxon>
        <taxon>Heterobranchia</taxon>
        <taxon>Euthyneura</taxon>
        <taxon>Panpulmonata</taxon>
        <taxon>Sacoglossa</taxon>
        <taxon>Placobranchoidea</taxon>
        <taxon>Plakobranchidae</taxon>
        <taxon>Elysia</taxon>
    </lineage>
</organism>
<sequence length="159" mass="17847">MSIGAHSSKSVHFNGSPQLLGAPALNRKQQNIPRSSELQIFFQRVSYKLGATEGWQAQRDLFADCDLWNSSGHPPWQGDIKAINGEVSSLSDHKEENSTITTKISPMCRYSRSDCYRLCSHSEICRLYWSPALVTIIWRGSQAEDRDVDLEEMQAGKAS</sequence>
<proteinExistence type="predicted"/>
<name>A0AAE1D768_9GAST</name>
<dbReference type="Proteomes" id="UP001283361">
    <property type="component" value="Unassembled WGS sequence"/>
</dbReference>
<keyword evidence="2" id="KW-1185">Reference proteome</keyword>
<dbReference type="EMBL" id="JAWDGP010005065">
    <property type="protein sequence ID" value="KAK3759856.1"/>
    <property type="molecule type" value="Genomic_DNA"/>
</dbReference>
<accession>A0AAE1D768</accession>
<evidence type="ECO:0000313" key="1">
    <source>
        <dbReference type="EMBL" id="KAK3759856.1"/>
    </source>
</evidence>
<comment type="caution">
    <text evidence="1">The sequence shown here is derived from an EMBL/GenBank/DDBJ whole genome shotgun (WGS) entry which is preliminary data.</text>
</comment>
<gene>
    <name evidence="1" type="ORF">RRG08_028858</name>
</gene>
<evidence type="ECO:0000313" key="2">
    <source>
        <dbReference type="Proteomes" id="UP001283361"/>
    </source>
</evidence>
<dbReference type="AlphaFoldDB" id="A0AAE1D768"/>